<dbReference type="PANTHER" id="PTHR22940">
    <property type="entry name" value="TIMEOUT/TIMELESS-2"/>
    <property type="match status" value="1"/>
</dbReference>
<evidence type="ECO:0000313" key="12">
    <source>
        <dbReference type="EMBL" id="KAG7819695.1"/>
    </source>
</evidence>
<feature type="compositionally biased region" description="Basic and acidic residues" evidence="10">
    <location>
        <begin position="1"/>
        <end position="10"/>
    </location>
</feature>
<feature type="region of interest" description="Disordered" evidence="10">
    <location>
        <begin position="961"/>
        <end position="1025"/>
    </location>
</feature>
<evidence type="ECO:0000256" key="9">
    <source>
        <dbReference type="ARBA" id="ARBA00023306"/>
    </source>
</evidence>
<dbReference type="PANTHER" id="PTHR22940:SF4">
    <property type="entry name" value="PROTEIN TIMELESS HOMOLOG"/>
    <property type="match status" value="1"/>
</dbReference>
<evidence type="ECO:0000256" key="6">
    <source>
        <dbReference type="ARBA" id="ARBA00023204"/>
    </source>
</evidence>
<feature type="compositionally biased region" description="Basic residues" evidence="10">
    <location>
        <begin position="978"/>
        <end position="996"/>
    </location>
</feature>
<dbReference type="GO" id="GO:0003677">
    <property type="term" value="F:DNA binding"/>
    <property type="evidence" value="ECO:0007669"/>
    <property type="project" value="TreeGrafter"/>
</dbReference>
<feature type="region of interest" description="Disordered" evidence="10">
    <location>
        <begin position="913"/>
        <end position="937"/>
    </location>
</feature>
<comment type="subcellular location">
    <subcellularLocation>
        <location evidence="1">Nucleus</location>
    </subcellularLocation>
</comment>
<dbReference type="GO" id="GO:0031298">
    <property type="term" value="C:replication fork protection complex"/>
    <property type="evidence" value="ECO:0007669"/>
    <property type="project" value="TreeGrafter"/>
</dbReference>
<proteinExistence type="inferred from homology"/>
<evidence type="ECO:0000256" key="4">
    <source>
        <dbReference type="ARBA" id="ARBA00022763"/>
    </source>
</evidence>
<feature type="region of interest" description="Disordered" evidence="10">
    <location>
        <begin position="1"/>
        <end position="23"/>
    </location>
</feature>
<organism evidence="12 13">
    <name type="scientific">Pichia angusta</name>
    <name type="common">Yeast</name>
    <name type="synonym">Hansenula polymorpha</name>
    <dbReference type="NCBI Taxonomy" id="870730"/>
    <lineage>
        <taxon>Eukaryota</taxon>
        <taxon>Fungi</taxon>
        <taxon>Dikarya</taxon>
        <taxon>Ascomycota</taxon>
        <taxon>Saccharomycotina</taxon>
        <taxon>Pichiomycetes</taxon>
        <taxon>Pichiales</taxon>
        <taxon>Pichiaceae</taxon>
        <taxon>Ogataea</taxon>
    </lineage>
</organism>
<keyword evidence="4" id="KW-0227">DNA damage</keyword>
<accession>A0AAN6DJ93</accession>
<dbReference type="GeneID" id="66126420"/>
<keyword evidence="5" id="KW-0236">DNA replication inhibitor</keyword>
<dbReference type="Pfam" id="PF04821">
    <property type="entry name" value="TIMELESS"/>
    <property type="match status" value="1"/>
</dbReference>
<keyword evidence="9" id="KW-0131">Cell cycle</keyword>
<feature type="compositionally biased region" description="Basic and acidic residues" evidence="10">
    <location>
        <begin position="913"/>
        <end position="924"/>
    </location>
</feature>
<name>A0AAN6DJ93_PICAN</name>
<comment type="caution">
    <text evidence="12">The sequence shown here is derived from an EMBL/GenBank/DDBJ whole genome shotgun (WGS) entry which is preliminary data.</text>
</comment>
<dbReference type="GO" id="GO:0006281">
    <property type="term" value="P:DNA repair"/>
    <property type="evidence" value="ECO:0007669"/>
    <property type="project" value="UniProtKB-KW"/>
</dbReference>
<dbReference type="RefSeq" id="XP_043060574.1">
    <property type="nucleotide sequence ID" value="XM_043202837.1"/>
</dbReference>
<evidence type="ECO:0000259" key="11">
    <source>
        <dbReference type="Pfam" id="PF04821"/>
    </source>
</evidence>
<evidence type="ECO:0000256" key="2">
    <source>
        <dbReference type="ARBA" id="ARBA00008174"/>
    </source>
</evidence>
<protein>
    <recommendedName>
        <fullName evidence="3">Topoisomerase 1-associated factor 1</fullName>
    </recommendedName>
</protein>
<evidence type="ECO:0000256" key="1">
    <source>
        <dbReference type="ARBA" id="ARBA00004123"/>
    </source>
</evidence>
<dbReference type="InterPro" id="IPR006906">
    <property type="entry name" value="Timeless_N"/>
</dbReference>
<evidence type="ECO:0000256" key="10">
    <source>
        <dbReference type="SAM" id="MobiDB-lite"/>
    </source>
</evidence>
<gene>
    <name evidence="12" type="ORF">KL928_002369</name>
</gene>
<dbReference type="InterPro" id="IPR044998">
    <property type="entry name" value="Timeless"/>
</dbReference>
<evidence type="ECO:0000256" key="7">
    <source>
        <dbReference type="ARBA" id="ARBA00023242"/>
    </source>
</evidence>
<feature type="region of interest" description="Disordered" evidence="10">
    <location>
        <begin position="1064"/>
        <end position="1108"/>
    </location>
</feature>
<keyword evidence="7" id="KW-0539">Nucleus</keyword>
<feature type="compositionally biased region" description="Polar residues" evidence="10">
    <location>
        <begin position="1068"/>
        <end position="1093"/>
    </location>
</feature>
<comment type="similarity">
    <text evidence="2">Belongs to the timeless family.</text>
</comment>
<dbReference type="EMBL" id="JAHLUX010000004">
    <property type="protein sequence ID" value="KAG7819695.1"/>
    <property type="molecule type" value="Genomic_DNA"/>
</dbReference>
<dbReference type="GO" id="GO:0043111">
    <property type="term" value="P:replication fork arrest"/>
    <property type="evidence" value="ECO:0007669"/>
    <property type="project" value="TreeGrafter"/>
</dbReference>
<feature type="compositionally biased region" description="Basic and acidic residues" evidence="10">
    <location>
        <begin position="961"/>
        <end position="975"/>
    </location>
</feature>
<dbReference type="GO" id="GO:0000076">
    <property type="term" value="P:DNA replication checkpoint signaling"/>
    <property type="evidence" value="ECO:0007669"/>
    <property type="project" value="TreeGrafter"/>
</dbReference>
<reference evidence="12" key="1">
    <citation type="journal article" date="2021" name="G3 (Bethesda)">
        <title>Genomic diversity, chromosomal rearrangements, and interspecies hybridization in the ogataea polymorpha species complex.</title>
        <authorList>
            <person name="Hanson S.J."/>
            <person name="Cinneide E.O."/>
            <person name="Salzberg L.I."/>
            <person name="Wolfe K.H."/>
            <person name="McGowan J."/>
            <person name="Fitzpatrick D.A."/>
            <person name="Matlin K."/>
        </authorList>
    </citation>
    <scope>NUCLEOTIDE SEQUENCE</scope>
    <source>
        <strain evidence="12">61-244</strain>
    </source>
</reference>
<dbReference type="Proteomes" id="UP001196530">
    <property type="component" value="Unassembled WGS sequence"/>
</dbReference>
<evidence type="ECO:0000256" key="3">
    <source>
        <dbReference type="ARBA" id="ARBA00021529"/>
    </source>
</evidence>
<dbReference type="AlphaFoldDB" id="A0AAN6DJ93"/>
<evidence type="ECO:0000313" key="13">
    <source>
        <dbReference type="Proteomes" id="UP001196530"/>
    </source>
</evidence>
<evidence type="ECO:0000256" key="8">
    <source>
        <dbReference type="ARBA" id="ARBA00023254"/>
    </source>
</evidence>
<feature type="domain" description="Timeless N-terminal" evidence="11">
    <location>
        <begin position="71"/>
        <end position="365"/>
    </location>
</feature>
<keyword evidence="6" id="KW-0234">DNA repair</keyword>
<dbReference type="GO" id="GO:0051321">
    <property type="term" value="P:meiotic cell cycle"/>
    <property type="evidence" value="ECO:0007669"/>
    <property type="project" value="UniProtKB-KW"/>
</dbReference>
<keyword evidence="8" id="KW-0469">Meiosis</keyword>
<evidence type="ECO:0000256" key="5">
    <source>
        <dbReference type="ARBA" id="ARBA00022880"/>
    </source>
</evidence>
<sequence>MDSSSDRGLEDDLEFDNDFQHTPLSDYEAGEAAKESAAFDAAKFELEAQQALKSQILILCSALGGADDSGKYVLGVDALACLKDIKRWIKVVDDASDSWNVASACDDNGLVVNDLIPILVQLPARAADSNKAFYHNILLAALELLVALTRPLVLDTERASAAKIDLYIKLKKSHVRYKDRILNYEGGRCLKSVVGLTIPILSTPRDQRSPKDTVILNLCLNLFRNVLRIEPADTTVGPRRSTSKTQQLNDNMPHGVSREDISFSHTVCVFRENKVLRFVQTITAGLGREFDERVLGNVCLDTYFYLLYGLDPATVAVPPTAVDACGGAATALTLGSALEHEKVLKKKLLSNNVTRHANFGTLLSIRQGDEPVLTVSGQKRLIHADLLEQLDAGVSKKAVAARQTANKNESTRSDFDRRLGAERAKQLSRDAQSVVCEFCTDFVEAGFGPLLRAVRRIVLGERTSFAAFLEFHFFYVVAWVLKFERLLREHRADHVFRLGYVQDALSHDVLRLVVKNSLPLYLQNREHSLLRVAVGCFREMLLTVVDMHRLRPEDYPRLSPEQRDELDTYTAAAEQLLRLTFSAEDDIEVLFHVVHDAHKVSLAHALDMIEYTHVLLKVLQYLADLPTPLAMDRKRRGRAQEQHESESDSMDDARLKRYLQFDRARYEVYERKLLHERVVGCYVSVFAKFAELSEPQMRRCISYFNRILLKKDEHFFKLLRLDFMLTLHDVKDAVFGPAVMRDLARLLGYYMHTLEKKWAQTDAVLLDLLTLGQDYDRGVRAYLETGDLDEWRAREHAQRGADVAFATPGLSYSHKVSVLASALVYRDHGGLLETLTALLRTRGDDELVLDDRAALRSGVFRLLLATVGFRLAAARAVLPRDVDAGHVTATLAVLEQAREQPLESDEVEAELVEEARETREEREAASAQFDDLGSDNDLETLNRVSESIDRLDVLEAALEKNTGRRRRDPEADEARFAAVRRKRKGRVSRTKRRKSAPKHDEPKQHLSSKYVDSDDDASDAEKEAEFFRREEQLQALIQANGGVISPEQFQRFLGGAAPKRRMVDLSENEASLQSGSESDDSLQSRALSSTQESIVPARRSRAVIDEDE</sequence>